<dbReference type="EMBL" id="JBHUFV010000068">
    <property type="protein sequence ID" value="MFD1938439.1"/>
    <property type="molecule type" value="Genomic_DNA"/>
</dbReference>
<dbReference type="Proteomes" id="UP001597368">
    <property type="component" value="Unassembled WGS sequence"/>
</dbReference>
<keyword evidence="3" id="KW-1185">Reference proteome</keyword>
<evidence type="ECO:0000313" key="2">
    <source>
        <dbReference type="EMBL" id="MFD1938439.1"/>
    </source>
</evidence>
<evidence type="ECO:0008006" key="4">
    <source>
        <dbReference type="Google" id="ProtNLM"/>
    </source>
</evidence>
<sequence>MTHVHTDHDDHAHGPCVEPHAHIHDSGAERQDGAGCDDGKGGGEEGRDVHASHDEDA</sequence>
<reference evidence="3" key="1">
    <citation type="journal article" date="2019" name="Int. J. Syst. Evol. Microbiol.">
        <title>The Global Catalogue of Microorganisms (GCM) 10K type strain sequencing project: providing services to taxonomists for standard genome sequencing and annotation.</title>
        <authorList>
            <consortium name="The Broad Institute Genomics Platform"/>
            <consortium name="The Broad Institute Genome Sequencing Center for Infectious Disease"/>
            <person name="Wu L."/>
            <person name="Ma J."/>
        </authorList>
    </citation>
    <scope>NUCLEOTIDE SEQUENCE [LARGE SCALE GENOMIC DNA]</scope>
    <source>
        <strain evidence="3">ICMP 6774ER</strain>
    </source>
</reference>
<gene>
    <name evidence="2" type="ORF">ACFSKW_43895</name>
</gene>
<feature type="region of interest" description="Disordered" evidence="1">
    <location>
        <begin position="1"/>
        <end position="57"/>
    </location>
</feature>
<dbReference type="RefSeq" id="WP_379580452.1">
    <property type="nucleotide sequence ID" value="NZ_JBHUFV010000068.1"/>
</dbReference>
<proteinExistence type="predicted"/>
<protein>
    <recommendedName>
        <fullName evidence="4">Zinc transporter permease</fullName>
    </recommendedName>
</protein>
<name>A0ABW4TAY1_9ACTN</name>
<comment type="caution">
    <text evidence="2">The sequence shown here is derived from an EMBL/GenBank/DDBJ whole genome shotgun (WGS) entry which is preliminary data.</text>
</comment>
<evidence type="ECO:0000256" key="1">
    <source>
        <dbReference type="SAM" id="MobiDB-lite"/>
    </source>
</evidence>
<evidence type="ECO:0000313" key="3">
    <source>
        <dbReference type="Proteomes" id="UP001597368"/>
    </source>
</evidence>
<organism evidence="2 3">
    <name type="scientific">Nonomuraea mangrovi</name>
    <dbReference type="NCBI Taxonomy" id="2316207"/>
    <lineage>
        <taxon>Bacteria</taxon>
        <taxon>Bacillati</taxon>
        <taxon>Actinomycetota</taxon>
        <taxon>Actinomycetes</taxon>
        <taxon>Streptosporangiales</taxon>
        <taxon>Streptosporangiaceae</taxon>
        <taxon>Nonomuraea</taxon>
    </lineage>
</organism>
<accession>A0ABW4TAY1</accession>